<evidence type="ECO:0000313" key="2">
    <source>
        <dbReference type="EMBL" id="AGA31294.1"/>
    </source>
</evidence>
<dbReference type="Proteomes" id="UP000010798">
    <property type="component" value="Chromosome"/>
</dbReference>
<dbReference type="KEGG" id="saci:Sinac_7248"/>
<feature type="transmembrane region" description="Helical" evidence="1">
    <location>
        <begin position="96"/>
        <end position="120"/>
    </location>
</feature>
<dbReference type="AlphaFoldDB" id="L0DPJ7"/>
<dbReference type="HOGENOM" id="CLU_1936710_0_0_0"/>
<name>L0DPJ7_SINAD</name>
<keyword evidence="1" id="KW-0472">Membrane</keyword>
<dbReference type="EMBL" id="CP003364">
    <property type="protein sequence ID" value="AGA31294.1"/>
    <property type="molecule type" value="Genomic_DNA"/>
</dbReference>
<feature type="transmembrane region" description="Helical" evidence="1">
    <location>
        <begin position="36"/>
        <end position="55"/>
    </location>
</feature>
<reference evidence="2 3" key="1">
    <citation type="submission" date="2012-02" db="EMBL/GenBank/DDBJ databases">
        <title>Complete sequence of chromosome of Singulisphaera acidiphila DSM 18658.</title>
        <authorList>
            <consortium name="US DOE Joint Genome Institute (JGI-PGF)"/>
            <person name="Lucas S."/>
            <person name="Copeland A."/>
            <person name="Lapidus A."/>
            <person name="Glavina del Rio T."/>
            <person name="Dalin E."/>
            <person name="Tice H."/>
            <person name="Bruce D."/>
            <person name="Goodwin L."/>
            <person name="Pitluck S."/>
            <person name="Peters L."/>
            <person name="Ovchinnikova G."/>
            <person name="Chertkov O."/>
            <person name="Kyrpides N."/>
            <person name="Mavromatis K."/>
            <person name="Ivanova N."/>
            <person name="Brettin T."/>
            <person name="Detter J.C."/>
            <person name="Han C."/>
            <person name="Larimer F."/>
            <person name="Land M."/>
            <person name="Hauser L."/>
            <person name="Markowitz V."/>
            <person name="Cheng J.-F."/>
            <person name="Hugenholtz P."/>
            <person name="Woyke T."/>
            <person name="Wu D."/>
            <person name="Tindall B."/>
            <person name="Pomrenke H."/>
            <person name="Brambilla E."/>
            <person name="Klenk H.-P."/>
            <person name="Eisen J.A."/>
        </authorList>
    </citation>
    <scope>NUCLEOTIDE SEQUENCE [LARGE SCALE GENOMIC DNA]</scope>
    <source>
        <strain evidence="3">ATCC BAA-1392 / DSM 18658 / VKM B-2454 / MOB10</strain>
    </source>
</reference>
<feature type="transmembrane region" description="Helical" evidence="1">
    <location>
        <begin position="6"/>
        <end position="24"/>
    </location>
</feature>
<evidence type="ECO:0000256" key="1">
    <source>
        <dbReference type="SAM" id="Phobius"/>
    </source>
</evidence>
<keyword evidence="1" id="KW-0812">Transmembrane</keyword>
<keyword evidence="1" id="KW-1133">Transmembrane helix</keyword>
<gene>
    <name evidence="2" type="ordered locus">Sinac_7248</name>
</gene>
<protein>
    <submittedName>
        <fullName evidence="2">Uncharacterized protein</fullName>
    </submittedName>
</protein>
<evidence type="ECO:0000313" key="3">
    <source>
        <dbReference type="Proteomes" id="UP000010798"/>
    </source>
</evidence>
<proteinExistence type="predicted"/>
<dbReference type="RefSeq" id="WP_015250363.1">
    <property type="nucleotide sequence ID" value="NZ_JH621479.1"/>
</dbReference>
<organism evidence="2 3">
    <name type="scientific">Singulisphaera acidiphila (strain ATCC BAA-1392 / DSM 18658 / VKM B-2454 / MOB10)</name>
    <dbReference type="NCBI Taxonomy" id="886293"/>
    <lineage>
        <taxon>Bacteria</taxon>
        <taxon>Pseudomonadati</taxon>
        <taxon>Planctomycetota</taxon>
        <taxon>Planctomycetia</taxon>
        <taxon>Isosphaerales</taxon>
        <taxon>Isosphaeraceae</taxon>
        <taxon>Singulisphaera</taxon>
    </lineage>
</organism>
<sequence>MGILMIFALVAALAFINVLIVRLFQRRGAGRGWWTTLIITWITGAALGIYSGFVFEYRPTPSLRVFGAPIPAAVFHWEGPPGKEEWVDFVTPAPHLFAMSNVVILGLFTACPVGPLFWLWRRAPVGSEGT</sequence>
<keyword evidence="3" id="KW-1185">Reference proteome</keyword>
<accession>L0DPJ7</accession>